<dbReference type="EMBL" id="CAKOFQ010007476">
    <property type="protein sequence ID" value="CAH2001931.1"/>
    <property type="molecule type" value="Genomic_DNA"/>
</dbReference>
<dbReference type="OrthoDB" id="8182903at2759"/>
<dbReference type="AlphaFoldDB" id="A0A9P0L7K9"/>
<dbReference type="GO" id="GO:0006355">
    <property type="term" value="P:regulation of DNA-templated transcription"/>
    <property type="evidence" value="ECO:0007669"/>
    <property type="project" value="InterPro"/>
</dbReference>
<keyword evidence="3" id="KW-0862">Zinc</keyword>
<dbReference type="PROSITE" id="PS50114">
    <property type="entry name" value="GATA_ZN_FINGER_2"/>
    <property type="match status" value="1"/>
</dbReference>
<dbReference type="Pfam" id="PF21362">
    <property type="entry name" value="Sina_RING"/>
    <property type="match status" value="1"/>
</dbReference>
<sequence length="154" mass="18217">MADGVTEVDVRQFEREVVEAFECPDCGKYMLPPIRQCASGHSFCNNCFDTMKRCKICNLIKTRTRIHLLEKMQEYLKFPCKYKNFGCTFYGKGHIVPQHQNNCEYSKYACPLGFRNCMLCDMRESQMHCTNLRERNVSVLSSIRRNRNRPRRPR</sequence>
<dbReference type="InterPro" id="IPR004162">
    <property type="entry name" value="SINA-like_animal"/>
</dbReference>
<accession>A0A9P0L7K9</accession>
<evidence type="ECO:0000313" key="7">
    <source>
        <dbReference type="EMBL" id="CAH2001931.1"/>
    </source>
</evidence>
<dbReference type="EMBL" id="CAKOFQ010007034">
    <property type="protein sequence ID" value="CAH1987970.1"/>
    <property type="molecule type" value="Genomic_DNA"/>
</dbReference>
<keyword evidence="8" id="KW-1185">Reference proteome</keyword>
<protein>
    <recommendedName>
        <fullName evidence="5">GATA-type domain-containing protein</fullName>
    </recommendedName>
</protein>
<evidence type="ECO:0000256" key="1">
    <source>
        <dbReference type="ARBA" id="ARBA00022723"/>
    </source>
</evidence>
<dbReference type="GO" id="GO:0031624">
    <property type="term" value="F:ubiquitin conjugating enzyme binding"/>
    <property type="evidence" value="ECO:0007669"/>
    <property type="project" value="TreeGrafter"/>
</dbReference>
<dbReference type="Gene3D" id="3.30.40.10">
    <property type="entry name" value="Zinc/RING finger domain, C3HC4 (zinc finger)"/>
    <property type="match status" value="1"/>
</dbReference>
<name>A0A9P0L7K9_ACAOB</name>
<dbReference type="PANTHER" id="PTHR45877">
    <property type="entry name" value="E3 UBIQUITIN-PROTEIN LIGASE SIAH2"/>
    <property type="match status" value="1"/>
</dbReference>
<evidence type="ECO:0000259" key="5">
    <source>
        <dbReference type="PROSITE" id="PS50114"/>
    </source>
</evidence>
<dbReference type="Proteomes" id="UP001152888">
    <property type="component" value="Unassembled WGS sequence"/>
</dbReference>
<reference evidence="6" key="1">
    <citation type="submission" date="2022-03" db="EMBL/GenBank/DDBJ databases">
        <authorList>
            <person name="Sayadi A."/>
        </authorList>
    </citation>
    <scope>NUCLEOTIDE SEQUENCE</scope>
</reference>
<evidence type="ECO:0000313" key="8">
    <source>
        <dbReference type="Proteomes" id="UP001152888"/>
    </source>
</evidence>
<evidence type="ECO:0000256" key="4">
    <source>
        <dbReference type="PROSITE-ProRule" id="PRU00094"/>
    </source>
</evidence>
<dbReference type="InterPro" id="IPR049548">
    <property type="entry name" value="Sina-like_RING"/>
</dbReference>
<evidence type="ECO:0000256" key="3">
    <source>
        <dbReference type="ARBA" id="ARBA00022833"/>
    </source>
</evidence>
<evidence type="ECO:0000256" key="2">
    <source>
        <dbReference type="ARBA" id="ARBA00022771"/>
    </source>
</evidence>
<comment type="caution">
    <text evidence="6">The sequence shown here is derived from an EMBL/GenBank/DDBJ whole genome shotgun (WGS) entry which is preliminary data.</text>
</comment>
<keyword evidence="1" id="KW-0479">Metal-binding</keyword>
<keyword evidence="2 4" id="KW-0863">Zinc-finger</keyword>
<dbReference type="PANTHER" id="PTHR45877:SF2">
    <property type="entry name" value="E3 UBIQUITIN-PROTEIN LIGASE SINA-RELATED"/>
    <property type="match status" value="1"/>
</dbReference>
<dbReference type="InterPro" id="IPR013083">
    <property type="entry name" value="Znf_RING/FYVE/PHD"/>
</dbReference>
<dbReference type="GO" id="GO:0008270">
    <property type="term" value="F:zinc ion binding"/>
    <property type="evidence" value="ECO:0007669"/>
    <property type="project" value="UniProtKB-KW"/>
</dbReference>
<evidence type="ECO:0000313" key="6">
    <source>
        <dbReference type="EMBL" id="CAH1987970.1"/>
    </source>
</evidence>
<dbReference type="GO" id="GO:0043565">
    <property type="term" value="F:sequence-specific DNA binding"/>
    <property type="evidence" value="ECO:0007669"/>
    <property type="project" value="InterPro"/>
</dbReference>
<dbReference type="GO" id="GO:0061630">
    <property type="term" value="F:ubiquitin protein ligase activity"/>
    <property type="evidence" value="ECO:0007669"/>
    <property type="project" value="TreeGrafter"/>
</dbReference>
<dbReference type="InterPro" id="IPR000679">
    <property type="entry name" value="Znf_GATA"/>
</dbReference>
<dbReference type="SUPFAM" id="SSF57850">
    <property type="entry name" value="RING/U-box"/>
    <property type="match status" value="1"/>
</dbReference>
<dbReference type="Pfam" id="PF21361">
    <property type="entry name" value="Sina_ZnF"/>
    <property type="match status" value="1"/>
</dbReference>
<gene>
    <name evidence="6" type="ORF">ACAOBT_LOCUS18198</name>
    <name evidence="7" type="ORF">ACAOBT_LOCUS26524</name>
</gene>
<dbReference type="GO" id="GO:0043161">
    <property type="term" value="P:proteasome-mediated ubiquitin-dependent protein catabolic process"/>
    <property type="evidence" value="ECO:0007669"/>
    <property type="project" value="TreeGrafter"/>
</dbReference>
<organism evidence="6 8">
    <name type="scientific">Acanthoscelides obtectus</name>
    <name type="common">Bean weevil</name>
    <name type="synonym">Bruchus obtectus</name>
    <dbReference type="NCBI Taxonomy" id="200917"/>
    <lineage>
        <taxon>Eukaryota</taxon>
        <taxon>Metazoa</taxon>
        <taxon>Ecdysozoa</taxon>
        <taxon>Arthropoda</taxon>
        <taxon>Hexapoda</taxon>
        <taxon>Insecta</taxon>
        <taxon>Pterygota</taxon>
        <taxon>Neoptera</taxon>
        <taxon>Endopterygota</taxon>
        <taxon>Coleoptera</taxon>
        <taxon>Polyphaga</taxon>
        <taxon>Cucujiformia</taxon>
        <taxon>Chrysomeloidea</taxon>
        <taxon>Chrysomelidae</taxon>
        <taxon>Bruchinae</taxon>
        <taxon>Bruchini</taxon>
        <taxon>Acanthoscelides</taxon>
    </lineage>
</organism>
<proteinExistence type="predicted"/>
<dbReference type="GO" id="GO:0005737">
    <property type="term" value="C:cytoplasm"/>
    <property type="evidence" value="ECO:0007669"/>
    <property type="project" value="TreeGrafter"/>
</dbReference>
<feature type="domain" description="GATA-type" evidence="5">
    <location>
        <begin position="17"/>
        <end position="47"/>
    </location>
</feature>